<proteinExistence type="predicted"/>
<dbReference type="Proteomes" id="UP000199627">
    <property type="component" value="Unassembled WGS sequence"/>
</dbReference>
<feature type="transmembrane region" description="Helical" evidence="1">
    <location>
        <begin position="193"/>
        <end position="213"/>
    </location>
</feature>
<dbReference type="OrthoDB" id="1262225at2"/>
<name>A0A1H1FXE8_9FLAO</name>
<protein>
    <submittedName>
        <fullName evidence="2">Uncharacterized protein</fullName>
    </submittedName>
</protein>
<sequence>MKTKTFLTVIGLITSQSLFYSCSEDTLNAQQDNSTSSTLSVLKTSPTFVSGNYFVNPQPINAAFAFMQQRVSQAGSSYVLTQTDLTIFYDKAQIDPSERLTLDQMNAIIDKIMSMMQMPFEQAIQQVNISDAAKSLAITINNSGSISHIEINQQFANLPATEKAMIKNLNDFKFNVEQGNYAISPIATNKQPAWITGGMIGMAGGGIVGGLAFGPVGALVGAGVGVVGGIIVGAIVGAK</sequence>
<keyword evidence="3" id="KW-1185">Reference proteome</keyword>
<keyword evidence="1" id="KW-0812">Transmembrane</keyword>
<keyword evidence="1" id="KW-1133">Transmembrane helix</keyword>
<dbReference type="AlphaFoldDB" id="A0A1H1FXE8"/>
<dbReference type="STRING" id="311333.SAMN05421664_3322"/>
<dbReference type="RefSeq" id="WP_089756823.1">
    <property type="nucleotide sequence ID" value="NZ_FNKL01000004.1"/>
</dbReference>
<evidence type="ECO:0000313" key="2">
    <source>
        <dbReference type="EMBL" id="SDR05654.1"/>
    </source>
</evidence>
<keyword evidence="1" id="KW-0472">Membrane</keyword>
<organism evidence="2 3">
    <name type="scientific">Chryseobacterium soldanellicola</name>
    <dbReference type="NCBI Taxonomy" id="311333"/>
    <lineage>
        <taxon>Bacteria</taxon>
        <taxon>Pseudomonadati</taxon>
        <taxon>Bacteroidota</taxon>
        <taxon>Flavobacteriia</taxon>
        <taxon>Flavobacteriales</taxon>
        <taxon>Weeksellaceae</taxon>
        <taxon>Chryseobacterium group</taxon>
        <taxon>Chryseobacterium</taxon>
    </lineage>
</organism>
<dbReference type="PROSITE" id="PS51257">
    <property type="entry name" value="PROKAR_LIPOPROTEIN"/>
    <property type="match status" value="1"/>
</dbReference>
<reference evidence="3" key="1">
    <citation type="submission" date="2016-10" db="EMBL/GenBank/DDBJ databases">
        <authorList>
            <person name="Varghese N."/>
            <person name="Submissions S."/>
        </authorList>
    </citation>
    <scope>NUCLEOTIDE SEQUENCE [LARGE SCALE GENOMIC DNA]</scope>
    <source>
        <strain evidence="3">DSM 17072</strain>
    </source>
</reference>
<gene>
    <name evidence="2" type="ORF">SAMN05421664_3322</name>
</gene>
<evidence type="ECO:0000256" key="1">
    <source>
        <dbReference type="SAM" id="Phobius"/>
    </source>
</evidence>
<accession>A0A1H1FXE8</accession>
<dbReference type="EMBL" id="FNKL01000004">
    <property type="protein sequence ID" value="SDR05654.1"/>
    <property type="molecule type" value="Genomic_DNA"/>
</dbReference>
<feature type="transmembrane region" description="Helical" evidence="1">
    <location>
        <begin position="219"/>
        <end position="238"/>
    </location>
</feature>
<evidence type="ECO:0000313" key="3">
    <source>
        <dbReference type="Proteomes" id="UP000199627"/>
    </source>
</evidence>